<dbReference type="AlphaFoldDB" id="A0A812Y2F4"/>
<accession>A0A812Y2F4</accession>
<evidence type="ECO:0000313" key="2">
    <source>
        <dbReference type="Proteomes" id="UP000649617"/>
    </source>
</evidence>
<dbReference type="OrthoDB" id="21595at2759"/>
<feature type="non-terminal residue" evidence="1">
    <location>
        <position position="410"/>
    </location>
</feature>
<gene>
    <name evidence="1" type="ORF">SPIL2461_LOCUS22055</name>
</gene>
<evidence type="ECO:0000313" key="1">
    <source>
        <dbReference type="EMBL" id="CAE7757772.1"/>
    </source>
</evidence>
<proteinExistence type="predicted"/>
<dbReference type="Proteomes" id="UP000649617">
    <property type="component" value="Unassembled WGS sequence"/>
</dbReference>
<organism evidence="1 2">
    <name type="scientific">Symbiodinium pilosum</name>
    <name type="common">Dinoflagellate</name>
    <dbReference type="NCBI Taxonomy" id="2952"/>
    <lineage>
        <taxon>Eukaryota</taxon>
        <taxon>Sar</taxon>
        <taxon>Alveolata</taxon>
        <taxon>Dinophyceae</taxon>
        <taxon>Suessiales</taxon>
        <taxon>Symbiodiniaceae</taxon>
        <taxon>Symbiodinium</taxon>
    </lineage>
</organism>
<sequence length="410" mass="44154">MRELNFQGDSKLVWASAPVTPVQWSHDFARPDLEALFSKVLQTNLDMEGEAEGEELRVWTSEDALVDVADDGDAVEVAAEELEQGRAEDQDVANAAESISFVELPVLASEGLDMDELLAACRLVADEDPRLSSASEERLRLASEDVRRQQDLQESGAVSTSRLVAAAGAAAAGAVSSTVSLSQAWELGASEPVAGGLPDIPLFSDLQESLDSGPDEEAMSAVGRLLAECSTDELPTPTTSVDARIVMSDSSQRQAWLQTNVVDSPQKRVLGEEFGPLLVLEIWVLQERTCTSLLLSQVNCAHIVDVRQHGSLSASDLAFEILFTSGADLLQVDPKSLAIAKTAGAKEGQRQRPSDLRERLLLDNDVWQQTSIFNVLPEESPAPKIAPGLAGQQLSLQCTFAHAPSWSRLE</sequence>
<keyword evidence="2" id="KW-1185">Reference proteome</keyword>
<dbReference type="EMBL" id="CAJNIZ010046845">
    <property type="protein sequence ID" value="CAE7757772.1"/>
    <property type="molecule type" value="Genomic_DNA"/>
</dbReference>
<reference evidence="1" key="1">
    <citation type="submission" date="2021-02" db="EMBL/GenBank/DDBJ databases">
        <authorList>
            <person name="Dougan E. K."/>
            <person name="Rhodes N."/>
            <person name="Thang M."/>
            <person name="Chan C."/>
        </authorList>
    </citation>
    <scope>NUCLEOTIDE SEQUENCE</scope>
</reference>
<protein>
    <submittedName>
        <fullName evidence="1">Uncharacterized protein</fullName>
    </submittedName>
</protein>
<name>A0A812Y2F4_SYMPI</name>
<comment type="caution">
    <text evidence="1">The sequence shown here is derived from an EMBL/GenBank/DDBJ whole genome shotgun (WGS) entry which is preliminary data.</text>
</comment>